<dbReference type="PRINTS" id="PR00102">
    <property type="entry name" value="OTCASE"/>
</dbReference>
<dbReference type="InterPro" id="IPR006130">
    <property type="entry name" value="Asp/Orn_carbamoylTrfase"/>
</dbReference>
<dbReference type="PANTHER" id="PTHR45753:SF3">
    <property type="entry name" value="ORNITHINE TRANSCARBAMYLASE, MITOCHONDRIAL"/>
    <property type="match status" value="1"/>
</dbReference>
<dbReference type="GO" id="GO:0019240">
    <property type="term" value="P:citrulline biosynthetic process"/>
    <property type="evidence" value="ECO:0007669"/>
    <property type="project" value="TreeGrafter"/>
</dbReference>
<comment type="caution">
    <text evidence="5">The sequence shown here is derived from an EMBL/GenBank/DDBJ whole genome shotgun (WGS) entry which is preliminary data.</text>
</comment>
<dbReference type="Proteomes" id="UP000266172">
    <property type="component" value="Unassembled WGS sequence"/>
</dbReference>
<dbReference type="Gene3D" id="3.40.50.1370">
    <property type="entry name" value="Aspartate/ornithine carbamoyltransferase"/>
    <property type="match status" value="2"/>
</dbReference>
<proteinExistence type="inferred from homology"/>
<feature type="domain" description="Aspartate/ornithine carbamoyltransferase carbamoyl-P binding" evidence="4">
    <location>
        <begin position="2"/>
        <end position="134"/>
    </location>
</feature>
<dbReference type="Pfam" id="PF02729">
    <property type="entry name" value="OTCace_N"/>
    <property type="match status" value="1"/>
</dbReference>
<dbReference type="GO" id="GO:0042450">
    <property type="term" value="P:L-arginine biosynthetic process via ornithine"/>
    <property type="evidence" value="ECO:0007669"/>
    <property type="project" value="TreeGrafter"/>
</dbReference>
<feature type="domain" description="Aspartate/ornithine carbamoyltransferase Asp/Orn-binding" evidence="3">
    <location>
        <begin position="188"/>
        <end position="273"/>
    </location>
</feature>
<accession>A0A395V5K2</accession>
<evidence type="ECO:0000313" key="6">
    <source>
        <dbReference type="Proteomes" id="UP000266172"/>
    </source>
</evidence>
<dbReference type="InterPro" id="IPR002292">
    <property type="entry name" value="Orn/put_carbamltrans"/>
</dbReference>
<dbReference type="Pfam" id="PF00185">
    <property type="entry name" value="OTCace"/>
    <property type="match status" value="1"/>
</dbReference>
<evidence type="ECO:0000313" key="5">
    <source>
        <dbReference type="EMBL" id="RGS36191.1"/>
    </source>
</evidence>
<dbReference type="RefSeq" id="WP_118098573.1">
    <property type="nucleotide sequence ID" value="NZ_QRVL01000024.1"/>
</dbReference>
<dbReference type="AlphaFoldDB" id="A0A395V5K2"/>
<sequence>MKHFLRLTDYTKADIYEIFHITDEILEGHYQNLLQGKSVVLFFPESSIRTRVTFEKGIALLGGQPILFPSSALDKKEDLRDVVGYLNNWANLLVVRHRDMTALEKIAASASVPVINALTDANHPCEMAADLYALSKIRNDFTMDHFLFCGVTGNIGLAWKEASEVMGFSLEQCCIPGYEMNGVPSHHCIRDAIRGKDIICTDSLPADLLSASRGCTVDLAAMKLANEGAILNPCPPFYRGEEVSNDVIDSDYFVGYEFKKHLLTVQQAIMVYCLTH</sequence>
<dbReference type="GO" id="GO:0004585">
    <property type="term" value="F:ornithine carbamoyltransferase activity"/>
    <property type="evidence" value="ECO:0007669"/>
    <property type="project" value="UniProtKB-ARBA"/>
</dbReference>
<dbReference type="InterPro" id="IPR036901">
    <property type="entry name" value="Asp/Orn_carbamoylTrfase_sf"/>
</dbReference>
<dbReference type="GO" id="GO:0016597">
    <property type="term" value="F:amino acid binding"/>
    <property type="evidence" value="ECO:0007669"/>
    <property type="project" value="InterPro"/>
</dbReference>
<gene>
    <name evidence="5" type="ORF">DWX93_15950</name>
</gene>
<organism evidence="5 6">
    <name type="scientific">Roseburia hominis</name>
    <dbReference type="NCBI Taxonomy" id="301301"/>
    <lineage>
        <taxon>Bacteria</taxon>
        <taxon>Bacillati</taxon>
        <taxon>Bacillota</taxon>
        <taxon>Clostridia</taxon>
        <taxon>Lachnospirales</taxon>
        <taxon>Lachnospiraceae</taxon>
        <taxon>Roseburia</taxon>
    </lineage>
</organism>
<dbReference type="EMBL" id="QRVL01000024">
    <property type="protein sequence ID" value="RGS36191.1"/>
    <property type="molecule type" value="Genomic_DNA"/>
</dbReference>
<evidence type="ECO:0000256" key="1">
    <source>
        <dbReference type="ARBA" id="ARBA00022679"/>
    </source>
</evidence>
<evidence type="ECO:0000259" key="4">
    <source>
        <dbReference type="Pfam" id="PF02729"/>
    </source>
</evidence>
<dbReference type="InterPro" id="IPR006132">
    <property type="entry name" value="Asp/Orn_carbamoyltranf_P-bd"/>
</dbReference>
<dbReference type="SUPFAM" id="SSF53671">
    <property type="entry name" value="Aspartate/ornithine carbamoyltransferase"/>
    <property type="match status" value="1"/>
</dbReference>
<dbReference type="PANTHER" id="PTHR45753">
    <property type="entry name" value="ORNITHINE CARBAMOYLTRANSFERASE, MITOCHONDRIAL"/>
    <property type="match status" value="1"/>
</dbReference>
<protein>
    <submittedName>
        <fullName evidence="5">Peptide transporter</fullName>
    </submittedName>
</protein>
<comment type="similarity">
    <text evidence="2">Belongs to the aspartate/ornithine carbamoyltransferase superfamily.</text>
</comment>
<dbReference type="PRINTS" id="PR00100">
    <property type="entry name" value="AOTCASE"/>
</dbReference>
<keyword evidence="1 2" id="KW-0808">Transferase</keyword>
<evidence type="ECO:0000259" key="3">
    <source>
        <dbReference type="Pfam" id="PF00185"/>
    </source>
</evidence>
<dbReference type="InterPro" id="IPR006131">
    <property type="entry name" value="Asp_carbamoyltransf_Asp/Orn-bd"/>
</dbReference>
<reference evidence="5 6" key="1">
    <citation type="submission" date="2018-08" db="EMBL/GenBank/DDBJ databases">
        <title>A genome reference for cultivated species of the human gut microbiota.</title>
        <authorList>
            <person name="Zou Y."/>
            <person name="Xue W."/>
            <person name="Luo G."/>
        </authorList>
    </citation>
    <scope>NUCLEOTIDE SEQUENCE [LARGE SCALE GENOMIC DNA]</scope>
    <source>
        <strain evidence="5 6">AF22-12AC</strain>
    </source>
</reference>
<name>A0A395V5K2_9FIRM</name>
<evidence type="ECO:0000256" key="2">
    <source>
        <dbReference type="RuleBase" id="RU003634"/>
    </source>
</evidence>